<keyword evidence="3" id="KW-0677">Repeat</keyword>
<keyword evidence="5 8" id="KW-0238">DNA-binding</keyword>
<dbReference type="InterPro" id="IPR016032">
    <property type="entry name" value="Sig_transdc_resp-reg_C-effctor"/>
</dbReference>
<dbReference type="SMART" id="SM00320">
    <property type="entry name" value="WD40"/>
    <property type="match status" value="6"/>
</dbReference>
<dbReference type="Gene3D" id="1.10.10.10">
    <property type="entry name" value="Winged helix-like DNA-binding domain superfamily/Winged helix DNA-binding domain"/>
    <property type="match status" value="1"/>
</dbReference>
<dbReference type="Pfam" id="PF03704">
    <property type="entry name" value="BTAD"/>
    <property type="match status" value="1"/>
</dbReference>
<gene>
    <name evidence="10" type="ORF">SHK19_00175</name>
</gene>
<dbReference type="SUPFAM" id="SSF46894">
    <property type="entry name" value="C-terminal effector domain of the bipartite response regulators"/>
    <property type="match status" value="1"/>
</dbReference>
<evidence type="ECO:0000313" key="11">
    <source>
        <dbReference type="Proteomes" id="UP001327225"/>
    </source>
</evidence>
<dbReference type="SUPFAM" id="SSF50998">
    <property type="entry name" value="Quinoprotein alcohol dehydrogenase-like"/>
    <property type="match status" value="1"/>
</dbReference>
<feature type="domain" description="OmpR/PhoB-type" evidence="9">
    <location>
        <begin position="1"/>
        <end position="85"/>
    </location>
</feature>
<dbReference type="SMART" id="SM00862">
    <property type="entry name" value="Trans_reg_C"/>
    <property type="match status" value="1"/>
</dbReference>
<keyword evidence="6" id="KW-0804">Transcription</keyword>
<dbReference type="Pfam" id="PF00400">
    <property type="entry name" value="WD40"/>
    <property type="match status" value="2"/>
</dbReference>
<dbReference type="CDD" id="cd15831">
    <property type="entry name" value="BTAD"/>
    <property type="match status" value="1"/>
</dbReference>
<feature type="DNA-binding region" description="OmpR/PhoB-type" evidence="8">
    <location>
        <begin position="1"/>
        <end position="85"/>
    </location>
</feature>
<dbReference type="PANTHER" id="PTHR35807">
    <property type="entry name" value="TRANSCRIPTIONAL REGULATOR REDD-RELATED"/>
    <property type="match status" value="1"/>
</dbReference>
<sequence length="1407" mass="153085">MGIAVLGPLTVDGSGRLGPRDRVVLQALAIRLGQPVSADELIDAVWRDHPPASAAKNLQSCVVRLRKALGAQAIETTADGYRLIVPADEIDARRFESQVARARHLLELGETDRVAFLLEQALDLWRGAAFVDLAEWSPARGEAGRLEELRQDAEELLLDAQLRRGRAPEALPRAHEMVRSAPLRERRWELLALAQYRSGAQGEALRTIRRLRAVLARELGIDPSPEVVALEQSILLQDPALVVPDPSPVTDRCPWQGLMAYDVDDAERFFGRDADVTACLAILGRTSFVALVGPSGSGKSSIMRAGVLAALRSRGHRVVLITPGSRPTQALSALPENAPPGTVLAVDQAEEVFALCEDLGERRAFLQRLADEARRRPVLVTMRGDRLSQVTEHAGFSRLVEQGLHLVGALDEAGLRDAVERPAHQAGLVIEPGLVELLVREVRDDPGALPLLSHALLETWQRREGSTLTVDGYHASGGIRGAVAQSAEQLYGQIEPDQRRQLRDLMLRLVSPGVGGEPVRAQVPRRLIASDVQHEQLIERLVDARLVTSDQGVLEITHEALARAWPRLRGWLDDDVEGQRIRHHLSAAADAWDSLGRPDSELYRGVRLTRALDWQSRTETALTESERAFLSAAQAASDAEERSAAERARAQARLIRRLRIVLGGAVVLLVLALVAGILAAIQSDRANENAAQAEQLAVSADARRIGARAQLADDISLSLLLAAAGARLDNSPETRVNLVTALAKRPTLVRSAPPGGGYLEGFDVSRDGRWIASSDDQNRMHLYDAATNRLLRSYDAGRPAEDGQAFLYAAFSPDSRRLAVIITAGESTEPVRLLDPNTMEPTTELDFPGDNPVSGVDVQFSRDNHYLAATMHTSSVGEDGDTHSYALVWDLRSPTSPPERVWTGVDVQWMALSPNGQTLYTNWPLTAYDVASGDRLWRREDLTAWVTLDVNAAGTLLALEDFTRKDGFLVDAASGETVHRLRGHRAQVFDMRFSGDGSLVGSVSQDGDLIVWDTATGRPLERWDTFDPWGVGFSPDNDLVYGGGGDSMLRTWDRSMEDTYLQQTTQVGDSELFAQADISPDGQQMAYRWLDDQDTGWVRFVDTRTGEATPATRLPVNESPWVLGTWHPQGGQYAAYCEAEQCAKGVVSVLDSVTGKPLRRPRDIVDGDASIWTLAYVDGGRSLLVGDTDGRTLIVDAETLRPRGERFNIPTHAVTPIGDGSTVMVYEAAGDGLSAHWRVIDLSTGAVQSEGDMDLAPYASVASPDGSTVAVASSTGEIVTIDVASGEQRRSTGLGAAVFWLNYSDDGEMLVSGAEDGGVSLWDSTTLELLGTVYPPRRGDAVPAAAQFIGDSHDVAIASYDGRVYTWETDLDRALVFACQMAGRDLTEEEWEEVLPAQPYQSVCPDE</sequence>
<reference evidence="11" key="1">
    <citation type="submission" date="2023-12" db="EMBL/GenBank/DDBJ databases">
        <title>Novel species in genus Nocardioides.</title>
        <authorList>
            <person name="Zhou H."/>
        </authorList>
    </citation>
    <scope>NUCLEOTIDE SEQUENCE [LARGE SCALE GENOMIC DNA]</scope>
    <source>
        <strain evidence="11">HM61</strain>
    </source>
</reference>
<evidence type="ECO:0000256" key="1">
    <source>
        <dbReference type="ARBA" id="ARBA00005820"/>
    </source>
</evidence>
<keyword evidence="4" id="KW-0805">Transcription regulation</keyword>
<dbReference type="InterPro" id="IPR036388">
    <property type="entry name" value="WH-like_DNA-bd_sf"/>
</dbReference>
<evidence type="ECO:0000313" key="10">
    <source>
        <dbReference type="EMBL" id="WQQ26662.1"/>
    </source>
</evidence>
<name>A0ABZ0ZQW4_9ACTN</name>
<dbReference type="InterPro" id="IPR011047">
    <property type="entry name" value="Quinoprotein_ADH-like_sf"/>
</dbReference>
<evidence type="ECO:0000256" key="5">
    <source>
        <dbReference type="ARBA" id="ARBA00023125"/>
    </source>
</evidence>
<dbReference type="SMART" id="SM01043">
    <property type="entry name" value="BTAD"/>
    <property type="match status" value="1"/>
</dbReference>
<dbReference type="Gene3D" id="1.25.40.10">
    <property type="entry name" value="Tetratricopeptide repeat domain"/>
    <property type="match status" value="1"/>
</dbReference>
<evidence type="ECO:0000256" key="6">
    <source>
        <dbReference type="ARBA" id="ARBA00023163"/>
    </source>
</evidence>
<dbReference type="SUPFAM" id="SSF82171">
    <property type="entry name" value="DPP6 N-terminal domain-like"/>
    <property type="match status" value="1"/>
</dbReference>
<dbReference type="EMBL" id="CP141059">
    <property type="protein sequence ID" value="WQQ26662.1"/>
    <property type="molecule type" value="Genomic_DNA"/>
</dbReference>
<dbReference type="PANTHER" id="PTHR35807:SF1">
    <property type="entry name" value="TRANSCRIPTIONAL REGULATOR REDD"/>
    <property type="match status" value="1"/>
</dbReference>
<dbReference type="InterPro" id="IPR001680">
    <property type="entry name" value="WD40_rpt"/>
</dbReference>
<dbReference type="InterPro" id="IPR001867">
    <property type="entry name" value="OmpR/PhoB-type_DNA-bd"/>
</dbReference>
<keyword evidence="11" id="KW-1185">Reference proteome</keyword>
<dbReference type="Proteomes" id="UP001327225">
    <property type="component" value="Chromosome"/>
</dbReference>
<dbReference type="InterPro" id="IPR051677">
    <property type="entry name" value="AfsR-DnrI-RedD_regulator"/>
</dbReference>
<evidence type="ECO:0000256" key="2">
    <source>
        <dbReference type="ARBA" id="ARBA00022574"/>
    </source>
</evidence>
<evidence type="ECO:0000256" key="3">
    <source>
        <dbReference type="ARBA" id="ARBA00022737"/>
    </source>
</evidence>
<dbReference type="Pfam" id="PF00486">
    <property type="entry name" value="Trans_reg_C"/>
    <property type="match status" value="1"/>
</dbReference>
<organism evidence="10 11">
    <name type="scientific">Nocardioides bizhenqiangii</name>
    <dbReference type="NCBI Taxonomy" id="3095076"/>
    <lineage>
        <taxon>Bacteria</taxon>
        <taxon>Bacillati</taxon>
        <taxon>Actinomycetota</taxon>
        <taxon>Actinomycetes</taxon>
        <taxon>Propionibacteriales</taxon>
        <taxon>Nocardioidaceae</taxon>
        <taxon>Nocardioides</taxon>
    </lineage>
</organism>
<dbReference type="InterPro" id="IPR027417">
    <property type="entry name" value="P-loop_NTPase"/>
</dbReference>
<dbReference type="SUPFAM" id="SSF48452">
    <property type="entry name" value="TPR-like"/>
    <property type="match status" value="1"/>
</dbReference>
<dbReference type="RefSeq" id="WP_322937509.1">
    <property type="nucleotide sequence ID" value="NZ_CP141059.1"/>
</dbReference>
<feature type="repeat" description="WD" evidence="7">
    <location>
        <begin position="981"/>
        <end position="1022"/>
    </location>
</feature>
<comment type="similarity">
    <text evidence="1">Belongs to the AfsR/DnrI/RedD regulatory family.</text>
</comment>
<dbReference type="InterPro" id="IPR011990">
    <property type="entry name" value="TPR-like_helical_dom_sf"/>
</dbReference>
<accession>A0ABZ0ZQW4</accession>
<dbReference type="PROSITE" id="PS51755">
    <property type="entry name" value="OMPR_PHOB"/>
    <property type="match status" value="1"/>
</dbReference>
<dbReference type="InterPro" id="IPR005158">
    <property type="entry name" value="BTAD"/>
</dbReference>
<dbReference type="InterPro" id="IPR049052">
    <property type="entry name" value="nSTAND1"/>
</dbReference>
<dbReference type="SUPFAM" id="SSF52540">
    <property type="entry name" value="P-loop containing nucleoside triphosphate hydrolases"/>
    <property type="match status" value="1"/>
</dbReference>
<dbReference type="InterPro" id="IPR015943">
    <property type="entry name" value="WD40/YVTN_repeat-like_dom_sf"/>
</dbReference>
<dbReference type="PROSITE" id="PS50294">
    <property type="entry name" value="WD_REPEATS_REGION"/>
    <property type="match status" value="2"/>
</dbReference>
<protein>
    <submittedName>
        <fullName evidence="10">BTAD domain-containing putative transcriptional regulator</fullName>
    </submittedName>
</protein>
<evidence type="ECO:0000256" key="4">
    <source>
        <dbReference type="ARBA" id="ARBA00023015"/>
    </source>
</evidence>
<dbReference type="Pfam" id="PF20703">
    <property type="entry name" value="nSTAND1"/>
    <property type="match status" value="1"/>
</dbReference>
<evidence type="ECO:0000256" key="8">
    <source>
        <dbReference type="PROSITE-ProRule" id="PRU01091"/>
    </source>
</evidence>
<dbReference type="PROSITE" id="PS00678">
    <property type="entry name" value="WD_REPEATS_1"/>
    <property type="match status" value="1"/>
</dbReference>
<feature type="repeat" description="WD" evidence="7">
    <location>
        <begin position="1291"/>
        <end position="1332"/>
    </location>
</feature>
<dbReference type="PROSITE" id="PS50082">
    <property type="entry name" value="WD_REPEATS_2"/>
    <property type="match status" value="3"/>
</dbReference>
<evidence type="ECO:0000259" key="9">
    <source>
        <dbReference type="PROSITE" id="PS51755"/>
    </source>
</evidence>
<evidence type="ECO:0000256" key="7">
    <source>
        <dbReference type="PROSITE-ProRule" id="PRU00221"/>
    </source>
</evidence>
<dbReference type="Gene3D" id="2.130.10.10">
    <property type="entry name" value="YVTN repeat-like/Quinoprotein amine dehydrogenase"/>
    <property type="match status" value="3"/>
</dbReference>
<feature type="repeat" description="WD" evidence="7">
    <location>
        <begin position="1031"/>
        <end position="1053"/>
    </location>
</feature>
<proteinExistence type="inferred from homology"/>
<dbReference type="InterPro" id="IPR019775">
    <property type="entry name" value="WD40_repeat_CS"/>
</dbReference>
<keyword evidence="2 7" id="KW-0853">WD repeat</keyword>